<evidence type="ECO:0000256" key="2">
    <source>
        <dbReference type="ARBA" id="ARBA00023242"/>
    </source>
</evidence>
<protein>
    <submittedName>
        <fullName evidence="4">Chromo domain containing protein</fullName>
    </submittedName>
</protein>
<sequence length="303" mass="36187">MMRSSRLINEPKSQEKEIEALINVKKDGRKKFYLVKWKNLEHNQNTWEPAQNIDRIHIKVFEENYQKIQQIMQQMQANKISDINQIMPQLQSMLSNPENQNLNPRKQLNGIKNPNQKQVNNLPQQQQKQLDISEILQSKTLEKQYNQGMQEIYDSDKALFQSTTHFMNQHQQNLNPEQKYQTQQLFNTTQLRTDLEEQGIKDWALGSFWKYQDKPFRIQGVQQAKLQQNKAHQIVKNQGDIDMEYQEIINGSDRWYLIEWKMRKDGFKPCSCYISEKEIEEADSLMLMSFLEKYLCIQPINNQ</sequence>
<dbReference type="PROSITE" id="PS50013">
    <property type="entry name" value="CHROMO_2"/>
    <property type="match status" value="1"/>
</dbReference>
<dbReference type="InterPro" id="IPR000953">
    <property type="entry name" value="Chromo/chromo_shadow_dom"/>
</dbReference>
<dbReference type="InterPro" id="IPR023780">
    <property type="entry name" value="Chromo_domain"/>
</dbReference>
<dbReference type="EMBL" id="ARYC01006641">
    <property type="protein sequence ID" value="KEJ82691.1"/>
    <property type="molecule type" value="Genomic_DNA"/>
</dbReference>
<dbReference type="GO" id="GO:0005634">
    <property type="term" value="C:nucleus"/>
    <property type="evidence" value="ECO:0007669"/>
    <property type="project" value="UniProtKB-SubCell"/>
</dbReference>
<keyword evidence="2" id="KW-0539">Nucleus</keyword>
<dbReference type="Gene3D" id="2.40.50.40">
    <property type="match status" value="1"/>
</dbReference>
<dbReference type="SUPFAM" id="SSF54160">
    <property type="entry name" value="Chromo domain-like"/>
    <property type="match status" value="1"/>
</dbReference>
<dbReference type="CDD" id="cd00024">
    <property type="entry name" value="CD_CSD"/>
    <property type="match status" value="1"/>
</dbReference>
<organism evidence="4 5">
    <name type="scientific">Oxytricha trifallax</name>
    <dbReference type="NCBI Taxonomy" id="1172189"/>
    <lineage>
        <taxon>Eukaryota</taxon>
        <taxon>Sar</taxon>
        <taxon>Alveolata</taxon>
        <taxon>Ciliophora</taxon>
        <taxon>Intramacronucleata</taxon>
        <taxon>Spirotrichea</taxon>
        <taxon>Stichotrichia</taxon>
        <taxon>Sporadotrichida</taxon>
        <taxon>Oxytrichidae</taxon>
        <taxon>Oxytrichinae</taxon>
        <taxon>Oxytricha</taxon>
    </lineage>
</organism>
<dbReference type="AlphaFoldDB" id="A0A073HZP9"/>
<dbReference type="Proteomes" id="UP000053232">
    <property type="component" value="Unassembled WGS sequence"/>
</dbReference>
<evidence type="ECO:0000313" key="5">
    <source>
        <dbReference type="Proteomes" id="UP000053232"/>
    </source>
</evidence>
<comment type="caution">
    <text evidence="4">The sequence shown here is derived from an EMBL/GenBank/DDBJ whole genome shotgun (WGS) entry which is preliminary data.</text>
</comment>
<dbReference type="InterPro" id="IPR016197">
    <property type="entry name" value="Chromo-like_dom_sf"/>
</dbReference>
<keyword evidence="5" id="KW-1185">Reference proteome</keyword>
<evidence type="ECO:0000256" key="1">
    <source>
        <dbReference type="ARBA" id="ARBA00004123"/>
    </source>
</evidence>
<dbReference type="InterPro" id="IPR023779">
    <property type="entry name" value="Chromodomain_CS"/>
</dbReference>
<proteinExistence type="predicted"/>
<evidence type="ECO:0000313" key="4">
    <source>
        <dbReference type="EMBL" id="KEJ82691.1"/>
    </source>
</evidence>
<evidence type="ECO:0000259" key="3">
    <source>
        <dbReference type="PROSITE" id="PS50013"/>
    </source>
</evidence>
<comment type="subcellular location">
    <subcellularLocation>
        <location evidence="1">Nucleus</location>
    </subcellularLocation>
</comment>
<feature type="domain" description="Chromo" evidence="3">
    <location>
        <begin position="16"/>
        <end position="76"/>
    </location>
</feature>
<dbReference type="PROSITE" id="PS00598">
    <property type="entry name" value="CHROMO_1"/>
    <property type="match status" value="1"/>
</dbReference>
<reference evidence="5" key="1">
    <citation type="journal article" date="2014" name="Cell">
        <title>The Architecture of a Scrambled Genome Reveals Massive Levels of Genomic Rearrangement during Development.</title>
        <authorList>
            <person name="Chen X."/>
            <person name="Bracht J.R."/>
            <person name="Goldman A.D."/>
            <person name="Dolzhenko E."/>
            <person name="Clay D.M."/>
            <person name="Swart E.C."/>
            <person name="Perlman D.H."/>
            <person name="Doak T.G."/>
            <person name="Stuart A."/>
            <person name="Amemiya C.T."/>
            <person name="Sebra R.P."/>
            <person name="Landweber L.F."/>
        </authorList>
    </citation>
    <scope>NUCLEOTIDE SEQUENCE [LARGE SCALE GENOMIC DNA]</scope>
    <source>
        <strain evidence="5">JRB310</strain>
    </source>
</reference>
<accession>A0A073HZP9</accession>
<dbReference type="Pfam" id="PF00385">
    <property type="entry name" value="Chromo"/>
    <property type="match status" value="1"/>
</dbReference>
<dbReference type="SMART" id="SM00298">
    <property type="entry name" value="CHROMO"/>
    <property type="match status" value="1"/>
</dbReference>
<gene>
    <name evidence="4" type="ORF">OXYTRIMIC_415</name>
</gene>
<name>A0A073HZP9_9SPIT</name>